<protein>
    <submittedName>
        <fullName evidence="8">Heavy metal-associated isoprenylated plant 3-like</fullName>
    </submittedName>
</protein>
<feature type="compositionally biased region" description="Low complexity" evidence="6">
    <location>
        <begin position="214"/>
        <end position="225"/>
    </location>
</feature>
<dbReference type="Pfam" id="PF00403">
    <property type="entry name" value="HMA"/>
    <property type="match status" value="1"/>
</dbReference>
<evidence type="ECO:0000256" key="2">
    <source>
        <dbReference type="ARBA" id="ARBA00022481"/>
    </source>
</evidence>
<keyword evidence="4" id="KW-0449">Lipoprotein</keyword>
<organism evidence="8 9">
    <name type="scientific">Olea europaea subsp. europaea</name>
    <dbReference type="NCBI Taxonomy" id="158383"/>
    <lineage>
        <taxon>Eukaryota</taxon>
        <taxon>Viridiplantae</taxon>
        <taxon>Streptophyta</taxon>
        <taxon>Embryophyta</taxon>
        <taxon>Tracheophyta</taxon>
        <taxon>Spermatophyta</taxon>
        <taxon>Magnoliopsida</taxon>
        <taxon>eudicotyledons</taxon>
        <taxon>Gunneridae</taxon>
        <taxon>Pentapetalae</taxon>
        <taxon>asterids</taxon>
        <taxon>lamiids</taxon>
        <taxon>Lamiales</taxon>
        <taxon>Oleaceae</taxon>
        <taxon>Oleeae</taxon>
        <taxon>Olea</taxon>
    </lineage>
</organism>
<keyword evidence="3" id="KW-0479">Metal-binding</keyword>
<keyword evidence="9" id="KW-1185">Reference proteome</keyword>
<name>A0A8S0TMW3_OLEEU</name>
<feature type="compositionally biased region" description="Polar residues" evidence="6">
    <location>
        <begin position="243"/>
        <end position="257"/>
    </location>
</feature>
<reference evidence="8 9" key="1">
    <citation type="submission" date="2019-12" db="EMBL/GenBank/DDBJ databases">
        <authorList>
            <person name="Alioto T."/>
            <person name="Alioto T."/>
            <person name="Gomez Garrido J."/>
        </authorList>
    </citation>
    <scope>NUCLEOTIDE SEQUENCE [LARGE SCALE GENOMIC DNA]</scope>
</reference>
<dbReference type="OrthoDB" id="689350at2759"/>
<dbReference type="PROSITE" id="PS50846">
    <property type="entry name" value="HMA_2"/>
    <property type="match status" value="1"/>
</dbReference>
<dbReference type="GO" id="GO:0009626">
    <property type="term" value="P:plant-type hypersensitive response"/>
    <property type="evidence" value="ECO:0007669"/>
    <property type="project" value="UniProtKB-KW"/>
</dbReference>
<dbReference type="EMBL" id="CACTIH010007268">
    <property type="protein sequence ID" value="CAA3007085.1"/>
    <property type="molecule type" value="Genomic_DNA"/>
</dbReference>
<proteinExistence type="inferred from homology"/>
<evidence type="ECO:0000256" key="1">
    <source>
        <dbReference type="ARBA" id="ARBA00004170"/>
    </source>
</evidence>
<dbReference type="PANTHER" id="PTHR45868">
    <property type="entry name" value="HEAVY METAL-ASSOCIATED ISOPRENYLATED PLANT PROTEIN 33-RELATED"/>
    <property type="match status" value="1"/>
</dbReference>
<feature type="domain" description="HMA" evidence="7">
    <location>
        <begin position="16"/>
        <end position="79"/>
    </location>
</feature>
<dbReference type="Proteomes" id="UP000594638">
    <property type="component" value="Unassembled WGS sequence"/>
</dbReference>
<dbReference type="Gramene" id="OE9A017497T1">
    <property type="protein sequence ID" value="OE9A017497C1"/>
    <property type="gene ID" value="OE9A017497"/>
</dbReference>
<feature type="compositionally biased region" description="Polar residues" evidence="6">
    <location>
        <begin position="124"/>
        <end position="143"/>
    </location>
</feature>
<dbReference type="PANTHER" id="PTHR45868:SF69">
    <property type="entry name" value="HEAVY METAL-ASSOCIATED ISOPRENYLATED PLANT PROTEIN 35"/>
    <property type="match status" value="1"/>
</dbReference>
<feature type="compositionally biased region" description="Basic and acidic residues" evidence="6">
    <location>
        <begin position="285"/>
        <end position="294"/>
    </location>
</feature>
<feature type="region of interest" description="Disordered" evidence="6">
    <location>
        <begin position="332"/>
        <end position="360"/>
    </location>
</feature>
<feature type="compositionally biased region" description="Basic and acidic residues" evidence="6">
    <location>
        <begin position="155"/>
        <end position="165"/>
    </location>
</feature>
<gene>
    <name evidence="8" type="ORF">OLEA9_A017497</name>
</gene>
<keyword evidence="4" id="KW-0636">Prenylation</keyword>
<dbReference type="AlphaFoldDB" id="A0A8S0TMW3"/>
<accession>A0A8S0TMW3</accession>
<dbReference type="GO" id="GO:0046872">
    <property type="term" value="F:metal ion binding"/>
    <property type="evidence" value="ECO:0007669"/>
    <property type="project" value="UniProtKB-KW"/>
</dbReference>
<dbReference type="InterPro" id="IPR006121">
    <property type="entry name" value="HMA_dom"/>
</dbReference>
<evidence type="ECO:0000256" key="3">
    <source>
        <dbReference type="ARBA" id="ARBA00022723"/>
    </source>
</evidence>
<dbReference type="SUPFAM" id="SSF55008">
    <property type="entry name" value="HMA, heavy metal-associated domain"/>
    <property type="match status" value="1"/>
</dbReference>
<dbReference type="CDD" id="cd00371">
    <property type="entry name" value="HMA"/>
    <property type="match status" value="1"/>
</dbReference>
<sequence>MATQAAAENPLRDIQNKTWILITSIHCEGCKRKVKKILSQVQGVENVEVDIKQQKVMVTGHVEGDSLIKKLKKSGKNAELWLEKTEKKKKNSGQGRNKEKQISNEPKIEENGAKKEQKPAVNVQVVQNPAKISNGGASTSSYAAKSGGVAEVDGGEVKSNEKRDAGGSAKVKGPVKTSGSDQVAKLKSEEKKPESSSAGEPLFPAEEKEDSESKSGVSSVKSNDGSVGGGVSCTTGKKKKRQGQNGDNNECAKSSVATPACTGSEKHHDAGPPPISVPANHIPPRQHDYHDYPHTIHPYGPPPVYAMSYNTAYPASSYTASYYAAPPPRSYAYSYPGQEIEPPPPSNSDSYPQQPLDSFEMFSDENPNGCFIM</sequence>
<evidence type="ECO:0000313" key="9">
    <source>
        <dbReference type="Proteomes" id="UP000594638"/>
    </source>
</evidence>
<feature type="compositionally biased region" description="Polar residues" evidence="6">
    <location>
        <begin position="347"/>
        <end position="356"/>
    </location>
</feature>
<comment type="similarity">
    <text evidence="5">Belongs to the HIPP family.</text>
</comment>
<comment type="caution">
    <text evidence="8">The sequence shown here is derived from an EMBL/GenBank/DDBJ whole genome shotgun (WGS) entry which is preliminary data.</text>
</comment>
<feature type="compositionally biased region" description="Basic and acidic residues" evidence="6">
    <location>
        <begin position="184"/>
        <end position="194"/>
    </location>
</feature>
<keyword evidence="2" id="KW-0488">Methylation</keyword>
<evidence type="ECO:0000256" key="5">
    <source>
        <dbReference type="ARBA" id="ARBA00024045"/>
    </source>
</evidence>
<feature type="compositionally biased region" description="Basic and acidic residues" evidence="6">
    <location>
        <begin position="96"/>
        <end position="118"/>
    </location>
</feature>
<evidence type="ECO:0000313" key="8">
    <source>
        <dbReference type="EMBL" id="CAA3007085.1"/>
    </source>
</evidence>
<evidence type="ECO:0000256" key="6">
    <source>
        <dbReference type="SAM" id="MobiDB-lite"/>
    </source>
</evidence>
<dbReference type="InterPro" id="IPR036163">
    <property type="entry name" value="HMA_dom_sf"/>
</dbReference>
<evidence type="ECO:0000259" key="7">
    <source>
        <dbReference type="PROSITE" id="PS50846"/>
    </source>
</evidence>
<comment type="subcellular location">
    <subcellularLocation>
        <location evidence="1">Membrane</location>
        <topology evidence="1">Peripheral membrane protein</topology>
    </subcellularLocation>
</comment>
<dbReference type="Gene3D" id="3.30.70.100">
    <property type="match status" value="1"/>
</dbReference>
<dbReference type="GO" id="GO:0016020">
    <property type="term" value="C:membrane"/>
    <property type="evidence" value="ECO:0007669"/>
    <property type="project" value="UniProtKB-SubCell"/>
</dbReference>
<feature type="region of interest" description="Disordered" evidence="6">
    <location>
        <begin position="84"/>
        <end position="295"/>
    </location>
</feature>
<evidence type="ECO:0000256" key="4">
    <source>
        <dbReference type="ARBA" id="ARBA00023289"/>
    </source>
</evidence>